<dbReference type="PANTHER" id="PTHR37164:SF1">
    <property type="entry name" value="BACTERIOHEMERYTHRIN"/>
    <property type="match status" value="1"/>
</dbReference>
<evidence type="ECO:0000256" key="2">
    <source>
        <dbReference type="ARBA" id="ARBA00022723"/>
    </source>
</evidence>
<evidence type="ECO:0000259" key="5">
    <source>
        <dbReference type="Pfam" id="PF01814"/>
    </source>
</evidence>
<dbReference type="Gene3D" id="1.20.120.50">
    <property type="entry name" value="Hemerythrin-like"/>
    <property type="match status" value="1"/>
</dbReference>
<feature type="binding site" evidence="4">
    <location>
        <position position="60"/>
    </location>
    <ligand>
        <name>Fe cation</name>
        <dbReference type="ChEBI" id="CHEBI:24875"/>
        <label>1</label>
    </ligand>
</feature>
<dbReference type="CDD" id="cd12107">
    <property type="entry name" value="Hemerythrin"/>
    <property type="match status" value="1"/>
</dbReference>
<accession>A0A1S6QCV4</accession>
<reference evidence="6" key="1">
    <citation type="submission" date="2016-10" db="EMBL/GenBank/DDBJ databases">
        <title>Discovery and evolution of novel hemerythrin genes in annelid worms.</title>
        <authorList>
            <person name="Costa-Paiva E.M."/>
            <person name="Whelan N.V."/>
            <person name="Waits D.S."/>
            <person name="Santos S."/>
            <person name="Schrago C.G."/>
            <person name="Halanych K.M."/>
        </authorList>
    </citation>
    <scope>NUCLEOTIDE SEQUENCE</scope>
</reference>
<dbReference type="PIRSF" id="PIRSF002033">
    <property type="entry name" value="Hemerythrin"/>
    <property type="match status" value="1"/>
</dbReference>
<dbReference type="EMBL" id="KY007457">
    <property type="protein sequence ID" value="AQV13755.1"/>
    <property type="molecule type" value="mRNA"/>
</dbReference>
<feature type="binding site" evidence="4">
    <location>
        <position position="108"/>
    </location>
    <ligand>
        <name>Fe cation</name>
        <dbReference type="ChEBI" id="CHEBI:24875"/>
        <label>2</label>
    </ligand>
</feature>
<feature type="binding site" evidence="4">
    <location>
        <position position="79"/>
    </location>
    <ligand>
        <name>Fe cation</name>
        <dbReference type="ChEBI" id="CHEBI:24875"/>
        <label>2</label>
    </ligand>
</feature>
<evidence type="ECO:0000256" key="4">
    <source>
        <dbReference type="PIRSR" id="PIRSR002033-1"/>
    </source>
</evidence>
<protein>
    <submittedName>
        <fullName evidence="6">Hemerythrin</fullName>
    </submittedName>
</protein>
<dbReference type="SUPFAM" id="SSF47188">
    <property type="entry name" value="Hemerythrin-like"/>
    <property type="match status" value="1"/>
</dbReference>
<evidence type="ECO:0000313" key="6">
    <source>
        <dbReference type="EMBL" id="AQV13755.1"/>
    </source>
</evidence>
<dbReference type="InterPro" id="IPR016131">
    <property type="entry name" value="Haemerythrin_Fe_BS"/>
</dbReference>
<dbReference type="PANTHER" id="PTHR37164">
    <property type="entry name" value="BACTERIOHEMERYTHRIN"/>
    <property type="match status" value="1"/>
</dbReference>
<feature type="binding site" evidence="4">
    <location>
        <position position="26"/>
    </location>
    <ligand>
        <name>Fe cation</name>
        <dbReference type="ChEBI" id="CHEBI:24875"/>
        <label>1</label>
    </ligand>
</feature>
<dbReference type="NCBIfam" id="TIGR00058">
    <property type="entry name" value="Hemerythrin"/>
    <property type="match status" value="1"/>
</dbReference>
<comment type="similarity">
    <text evidence="1">Belongs to the hemerythrin family.</text>
</comment>
<feature type="binding site" evidence="4">
    <location>
        <position position="60"/>
    </location>
    <ligand>
        <name>Fe cation</name>
        <dbReference type="ChEBI" id="CHEBI:24875"/>
        <label>2</label>
    </ligand>
</feature>
<dbReference type="InterPro" id="IPR012312">
    <property type="entry name" value="Hemerythrin-like"/>
</dbReference>
<dbReference type="PROSITE" id="PS00550">
    <property type="entry name" value="HEMERYTHRINS"/>
    <property type="match status" value="1"/>
</dbReference>
<keyword evidence="3 4" id="KW-0408">Iron</keyword>
<dbReference type="PRINTS" id="PR00186">
    <property type="entry name" value="HEMERYTHRIN"/>
</dbReference>
<feature type="binding site" evidence="4">
    <location>
        <position position="113"/>
    </location>
    <ligand>
        <name>Fe cation</name>
        <dbReference type="ChEBI" id="CHEBI:24875"/>
        <label>2</label>
    </ligand>
</feature>
<sequence>MSFPIPEPFVWDDSFKVFYENLDEEHKGLFKAIFECAKTPDNAGALAHLIKVVGEHFADEESMMTKANFADLATHKQVHEEFLGKIKGLSTPLSDDTVKFAKEWLVTHIKGTDFKYKEKL</sequence>
<dbReference type="InterPro" id="IPR012827">
    <property type="entry name" value="Hemerythrin_metal-bd"/>
</dbReference>
<name>A0A1S6QCV4_9ANNE</name>
<organism evidence="6">
    <name type="scientific">Randiella sp. EP-2017</name>
    <dbReference type="NCBI Taxonomy" id="1964466"/>
    <lineage>
        <taxon>Eukaryota</taxon>
        <taxon>Metazoa</taxon>
        <taxon>Spiralia</taxon>
        <taxon>Lophotrochozoa</taxon>
        <taxon>Annelida</taxon>
        <taxon>Clitellata</taxon>
        <taxon>Oligochaeta</taxon>
        <taxon>Randiellida</taxon>
        <taxon>Randiellidae</taxon>
        <taxon>Randiella</taxon>
    </lineage>
</organism>
<dbReference type="InterPro" id="IPR002063">
    <property type="entry name" value="Haemerythrin"/>
</dbReference>
<dbReference type="AlphaFoldDB" id="A0A1S6QCV4"/>
<evidence type="ECO:0000256" key="1">
    <source>
        <dbReference type="ARBA" id="ARBA00010587"/>
    </source>
</evidence>
<feature type="binding site" evidence="4">
    <location>
        <position position="75"/>
    </location>
    <ligand>
        <name>Fe cation</name>
        <dbReference type="ChEBI" id="CHEBI:24875"/>
        <label>2</label>
    </ligand>
</feature>
<dbReference type="InterPro" id="IPR050669">
    <property type="entry name" value="Hemerythrin"/>
</dbReference>
<dbReference type="GO" id="GO:0005506">
    <property type="term" value="F:iron ion binding"/>
    <property type="evidence" value="ECO:0007669"/>
    <property type="project" value="InterPro"/>
</dbReference>
<dbReference type="NCBIfam" id="TIGR02481">
    <property type="entry name" value="hemeryth_dom"/>
    <property type="match status" value="1"/>
</dbReference>
<dbReference type="Pfam" id="PF01814">
    <property type="entry name" value="Hemerythrin"/>
    <property type="match status" value="1"/>
</dbReference>
<feature type="binding site" evidence="4">
    <location>
        <position position="113"/>
    </location>
    <ligand>
        <name>Fe cation</name>
        <dbReference type="ChEBI" id="CHEBI:24875"/>
        <label>1</label>
    </ligand>
</feature>
<evidence type="ECO:0000256" key="3">
    <source>
        <dbReference type="ARBA" id="ARBA00023004"/>
    </source>
</evidence>
<feature type="domain" description="Hemerythrin-like" evidence="5">
    <location>
        <begin position="18"/>
        <end position="120"/>
    </location>
</feature>
<dbReference type="InterPro" id="IPR035938">
    <property type="entry name" value="Hemerythrin-like_sf"/>
</dbReference>
<feature type="binding site" evidence="4">
    <location>
        <position position="56"/>
    </location>
    <ligand>
        <name>Fe cation</name>
        <dbReference type="ChEBI" id="CHEBI:24875"/>
        <label>1</label>
    </ligand>
</feature>
<proteinExistence type="evidence at transcript level"/>
<keyword evidence="2 4" id="KW-0479">Metal-binding</keyword>